<gene>
    <name evidence="1" type="ORF">SAMN05421543_1444</name>
</gene>
<dbReference type="STRING" id="392015.SAMN05421543_1444"/>
<dbReference type="Proteomes" id="UP000183508">
    <property type="component" value="Unassembled WGS sequence"/>
</dbReference>
<organism evidence="1 2">
    <name type="scientific">Alicyclobacillus macrosporangiidus</name>
    <dbReference type="NCBI Taxonomy" id="392015"/>
    <lineage>
        <taxon>Bacteria</taxon>
        <taxon>Bacillati</taxon>
        <taxon>Bacillota</taxon>
        <taxon>Bacilli</taxon>
        <taxon>Bacillales</taxon>
        <taxon>Alicyclobacillaceae</taxon>
        <taxon>Alicyclobacillus</taxon>
    </lineage>
</organism>
<accession>A0A1I7LFH6</accession>
<dbReference type="EMBL" id="FPBV01000044">
    <property type="protein sequence ID" value="SFV08366.1"/>
    <property type="molecule type" value="Genomic_DNA"/>
</dbReference>
<protein>
    <submittedName>
        <fullName evidence="1">Uncharacterized protein</fullName>
    </submittedName>
</protein>
<reference evidence="2" key="1">
    <citation type="submission" date="2016-10" db="EMBL/GenBank/DDBJ databases">
        <authorList>
            <person name="Varghese N."/>
        </authorList>
    </citation>
    <scope>NUCLEOTIDE SEQUENCE [LARGE SCALE GENOMIC DNA]</scope>
    <source>
        <strain evidence="2">DSM 17980</strain>
    </source>
</reference>
<sequence>MIEHMLSDHFPIAIVLHILNPFTVRMTGANVNRRTMDNLRTAGFSIQEMRFIAFSDVFRLIVAVPNKHP</sequence>
<dbReference type="AlphaFoldDB" id="A0A1I7LFH6"/>
<name>A0A1I7LFH6_9BACL</name>
<evidence type="ECO:0000313" key="1">
    <source>
        <dbReference type="EMBL" id="SFV08366.1"/>
    </source>
</evidence>
<evidence type="ECO:0000313" key="2">
    <source>
        <dbReference type="Proteomes" id="UP000183508"/>
    </source>
</evidence>
<keyword evidence="2" id="KW-1185">Reference proteome</keyword>
<proteinExistence type="predicted"/>